<dbReference type="EMBL" id="JDRY01000092">
    <property type="protein sequence ID" value="KGM95770.1"/>
    <property type="molecule type" value="Genomic_DNA"/>
</dbReference>
<comment type="caution">
    <text evidence="3">The sequence shown here is derived from an EMBL/GenBank/DDBJ whole genome shotgun (WGS) entry which is preliminary data.</text>
</comment>
<evidence type="ECO:0000256" key="1">
    <source>
        <dbReference type="SAM" id="Phobius"/>
    </source>
</evidence>
<dbReference type="Proteomes" id="UP000030014">
    <property type="component" value="Unassembled WGS sequence"/>
</dbReference>
<dbReference type="EMBL" id="JDRY01000031">
    <property type="protein sequence ID" value="KGM99694.1"/>
    <property type="molecule type" value="Genomic_DNA"/>
</dbReference>
<organism evidence="3 4">
    <name type="scientific">Clostridium botulinum C/D str. DC5</name>
    <dbReference type="NCBI Taxonomy" id="1443128"/>
    <lineage>
        <taxon>Bacteria</taxon>
        <taxon>Bacillati</taxon>
        <taxon>Bacillota</taxon>
        <taxon>Clostridia</taxon>
        <taxon>Eubacteriales</taxon>
        <taxon>Clostridiaceae</taxon>
        <taxon>Clostridium</taxon>
    </lineage>
</organism>
<name>A0A0A0IE17_CLOBO</name>
<keyword evidence="1" id="KW-1133">Transmembrane helix</keyword>
<feature type="transmembrane region" description="Helical" evidence="1">
    <location>
        <begin position="51"/>
        <end position="70"/>
    </location>
</feature>
<evidence type="ECO:0000313" key="3">
    <source>
        <dbReference type="EMBL" id="KGM99694.1"/>
    </source>
</evidence>
<dbReference type="AlphaFoldDB" id="A0A0A0IE17"/>
<gene>
    <name evidence="3" type="ORF">Z955_06270</name>
    <name evidence="2" type="ORF">Z955_13980</name>
</gene>
<keyword evidence="1" id="KW-0812">Transmembrane</keyword>
<evidence type="ECO:0000313" key="2">
    <source>
        <dbReference type="EMBL" id="KGM95770.1"/>
    </source>
</evidence>
<keyword evidence="3" id="KW-0413">Isomerase</keyword>
<sequence>MKSEDKQSFIIRHGILQWGIPVAIVYSFIMSFTEKDLHKVAFISDYFLDNLLISCFGFSIGGYLFGYFMWRRYIKNFKGKEDNIQK</sequence>
<dbReference type="GO" id="GO:0016853">
    <property type="term" value="F:isomerase activity"/>
    <property type="evidence" value="ECO:0007669"/>
    <property type="project" value="UniProtKB-KW"/>
</dbReference>
<reference evidence="3 4" key="1">
    <citation type="submission" date="2014-01" db="EMBL/GenBank/DDBJ databases">
        <title>Plasmidome dynamics in the species complex Clostridium novyi sensu lato converts strains of independent lineages into distinctly different pathogens.</title>
        <authorList>
            <person name="Skarin H."/>
            <person name="Segerman B."/>
        </authorList>
    </citation>
    <scope>NUCLEOTIDE SEQUENCE [LARGE SCALE GENOMIC DNA]</scope>
    <source>
        <strain evidence="3 4">DC5</strain>
    </source>
</reference>
<feature type="transmembrane region" description="Helical" evidence="1">
    <location>
        <begin position="9"/>
        <end position="31"/>
    </location>
</feature>
<proteinExistence type="predicted"/>
<accession>A0A0A0IE17</accession>
<dbReference type="RefSeq" id="WP_039257636.1">
    <property type="nucleotide sequence ID" value="NZ_JDRY01000031.1"/>
</dbReference>
<evidence type="ECO:0000313" key="4">
    <source>
        <dbReference type="Proteomes" id="UP000030014"/>
    </source>
</evidence>
<keyword evidence="1" id="KW-0472">Membrane</keyword>
<protein>
    <submittedName>
        <fullName evidence="3">Peptidylprolyl isomerase</fullName>
    </submittedName>
</protein>